<gene>
    <name evidence="1" type="ORF">Psi02_62710</name>
</gene>
<sequence>MSQNGEAWGITADLANRDDVRRVQDTLAAEHADTTLLVNSAGFFIPKAFLDYEGADYDT</sequence>
<keyword evidence="2" id="KW-1185">Reference proteome</keyword>
<reference evidence="1" key="1">
    <citation type="submission" date="2021-01" db="EMBL/GenBank/DDBJ databases">
        <title>Whole genome shotgun sequence of Planotetraspora silvatica NBRC 100141.</title>
        <authorList>
            <person name="Komaki H."/>
            <person name="Tamura T."/>
        </authorList>
    </citation>
    <scope>NUCLEOTIDE SEQUENCE</scope>
    <source>
        <strain evidence="1">NBRC 100141</strain>
    </source>
</reference>
<dbReference type="RefSeq" id="WP_203979373.1">
    <property type="nucleotide sequence ID" value="NZ_BAAAKY010000030.1"/>
</dbReference>
<comment type="caution">
    <text evidence="1">The sequence shown here is derived from an EMBL/GenBank/DDBJ whole genome shotgun (WGS) entry which is preliminary data.</text>
</comment>
<dbReference type="InterPro" id="IPR036291">
    <property type="entry name" value="NAD(P)-bd_dom_sf"/>
</dbReference>
<dbReference type="SUPFAM" id="SSF51735">
    <property type="entry name" value="NAD(P)-binding Rossmann-fold domains"/>
    <property type="match status" value="1"/>
</dbReference>
<proteinExistence type="predicted"/>
<dbReference type="Proteomes" id="UP000644610">
    <property type="component" value="Unassembled WGS sequence"/>
</dbReference>
<accession>A0A8J3URA8</accession>
<protein>
    <recommendedName>
        <fullName evidence="3">SDR family NAD(P)-dependent oxidoreductase</fullName>
    </recommendedName>
</protein>
<evidence type="ECO:0000313" key="1">
    <source>
        <dbReference type="EMBL" id="GII49847.1"/>
    </source>
</evidence>
<evidence type="ECO:0008006" key="3">
    <source>
        <dbReference type="Google" id="ProtNLM"/>
    </source>
</evidence>
<dbReference type="AlphaFoldDB" id="A0A8J3URA8"/>
<dbReference type="Gene3D" id="3.40.50.720">
    <property type="entry name" value="NAD(P)-binding Rossmann-like Domain"/>
    <property type="match status" value="1"/>
</dbReference>
<name>A0A8J3URA8_9ACTN</name>
<organism evidence="1 2">
    <name type="scientific">Planotetraspora silvatica</name>
    <dbReference type="NCBI Taxonomy" id="234614"/>
    <lineage>
        <taxon>Bacteria</taxon>
        <taxon>Bacillati</taxon>
        <taxon>Actinomycetota</taxon>
        <taxon>Actinomycetes</taxon>
        <taxon>Streptosporangiales</taxon>
        <taxon>Streptosporangiaceae</taxon>
        <taxon>Planotetraspora</taxon>
    </lineage>
</organism>
<evidence type="ECO:0000313" key="2">
    <source>
        <dbReference type="Proteomes" id="UP000644610"/>
    </source>
</evidence>
<dbReference type="EMBL" id="BOOQ01000046">
    <property type="protein sequence ID" value="GII49847.1"/>
    <property type="molecule type" value="Genomic_DNA"/>
</dbReference>